<dbReference type="VEuPathDB" id="FungiDB:VP01_2442g2"/>
<dbReference type="Proteomes" id="UP000037035">
    <property type="component" value="Unassembled WGS sequence"/>
</dbReference>
<keyword evidence="3" id="KW-1185">Reference proteome</keyword>
<name>A0A0L6V659_9BASI</name>
<proteinExistence type="predicted"/>
<evidence type="ECO:0000313" key="3">
    <source>
        <dbReference type="Proteomes" id="UP000037035"/>
    </source>
</evidence>
<comment type="caution">
    <text evidence="2">The sequence shown here is derived from an EMBL/GenBank/DDBJ whole genome shotgun (WGS) entry which is preliminary data.</text>
</comment>
<evidence type="ECO:0000256" key="1">
    <source>
        <dbReference type="SAM" id="MobiDB-lite"/>
    </source>
</evidence>
<evidence type="ECO:0000313" key="2">
    <source>
        <dbReference type="EMBL" id="KNZ56281.1"/>
    </source>
</evidence>
<evidence type="ECO:0008006" key="4">
    <source>
        <dbReference type="Google" id="ProtNLM"/>
    </source>
</evidence>
<accession>A0A0L6V659</accession>
<dbReference type="AlphaFoldDB" id="A0A0L6V659"/>
<sequence>MNSTMIPCGSFLIGDARYPTNANILLPYPSVFAPANQWFNIIQSSTRIVVVQAFGRLKNRNNTFACMILHDILNCQGTLYVQDWDNHSSEEVVFAELPRLVPDDFPINIPVDDGQNRSMETKRDEKSQEPVP</sequence>
<dbReference type="EMBL" id="LAVV01007328">
    <property type="protein sequence ID" value="KNZ56281.1"/>
    <property type="molecule type" value="Genomic_DNA"/>
</dbReference>
<organism evidence="2 3">
    <name type="scientific">Puccinia sorghi</name>
    <dbReference type="NCBI Taxonomy" id="27349"/>
    <lineage>
        <taxon>Eukaryota</taxon>
        <taxon>Fungi</taxon>
        <taxon>Dikarya</taxon>
        <taxon>Basidiomycota</taxon>
        <taxon>Pucciniomycotina</taxon>
        <taxon>Pucciniomycetes</taxon>
        <taxon>Pucciniales</taxon>
        <taxon>Pucciniaceae</taxon>
        <taxon>Puccinia</taxon>
    </lineage>
</organism>
<gene>
    <name evidence="2" type="ORF">VP01_2442g2</name>
</gene>
<reference evidence="2 3" key="1">
    <citation type="submission" date="2015-08" db="EMBL/GenBank/DDBJ databases">
        <title>Next Generation Sequencing and Analysis of the Genome of Puccinia sorghi L Schw, the Causal Agent of Maize Common Rust.</title>
        <authorList>
            <person name="Rochi L."/>
            <person name="Burguener G."/>
            <person name="Darino M."/>
            <person name="Turjanski A."/>
            <person name="Kreff E."/>
            <person name="Dieguez M.J."/>
            <person name="Sacco F."/>
        </authorList>
    </citation>
    <scope>NUCLEOTIDE SEQUENCE [LARGE SCALE GENOMIC DNA]</scope>
    <source>
        <strain evidence="2 3">RO10H11247</strain>
    </source>
</reference>
<protein>
    <recommendedName>
        <fullName evidence="4">DDE Tnp4 domain-containing protein</fullName>
    </recommendedName>
</protein>
<feature type="compositionally biased region" description="Basic and acidic residues" evidence="1">
    <location>
        <begin position="119"/>
        <end position="132"/>
    </location>
</feature>
<dbReference type="OrthoDB" id="3233403at2759"/>
<feature type="region of interest" description="Disordered" evidence="1">
    <location>
        <begin position="105"/>
        <end position="132"/>
    </location>
</feature>